<dbReference type="GO" id="GO:0005829">
    <property type="term" value="C:cytosol"/>
    <property type="evidence" value="ECO:0007669"/>
    <property type="project" value="TreeGrafter"/>
</dbReference>
<reference evidence="3" key="1">
    <citation type="journal article" date="2020" name="Fungal Divers.">
        <title>Resolving the Mortierellaceae phylogeny through synthesis of multi-gene phylogenetics and phylogenomics.</title>
        <authorList>
            <person name="Vandepol N."/>
            <person name="Liber J."/>
            <person name="Desiro A."/>
            <person name="Na H."/>
            <person name="Kennedy M."/>
            <person name="Barry K."/>
            <person name="Grigoriev I.V."/>
            <person name="Miller A.N."/>
            <person name="O'Donnell K."/>
            <person name="Stajich J.E."/>
            <person name="Bonito G."/>
        </authorList>
    </citation>
    <scope>NUCLEOTIDE SEQUENCE</scope>
    <source>
        <strain evidence="3">NVP60</strain>
    </source>
</reference>
<gene>
    <name evidence="3" type="ORF">BGZ97_011820</name>
</gene>
<sequence length="517" mass="56087">MTKRNQKSTRYTAPTAAPAPAPAPRNNSSDSENSDIEDRSHSRTSTSSVEEEQVKEVNGNGVRATSTKEPTGSFLTRVSSIPLIQDSVSTLHSYAKDNKYGRYALDTAGSAVETVNKYTEPYQTRLQPHITKVDQLATKSLDIFENTFPIVTKPTAEIVTQVKKPIVYVEESSKNAYTQIQSTIDTRVTAPVKSVTSSISSTASSTVNSITSTAASTRDTITTRAASTRDQVAAVAISTRDTITTRAASTRDQITNAAASTATAIATPLVNGLETIVDRVLPAGVDSERTPVGQGNQATRVVDLGRTVTRRVSRRVGVAVSPVTQTAHEYRVSVEKSPVVVKSKDQIQALNTRLTALLDSLRAHTKELQENVQKGSREASTRVQSRLSELSGKVLAEVDSLSAYLKEHSPSLPESVQTRIKPLVSFVNDRYVVVKTEIVKTDVSVAQKARNILNLTTEETLPILQAAAKDVRESLGQYQVKVQESVHKGYVKLQDVNSYVHVTAAQAYHNVRVIVGK</sequence>
<comment type="caution">
    <text evidence="3">The sequence shown here is derived from an EMBL/GenBank/DDBJ whole genome shotgun (WGS) entry which is preliminary data.</text>
</comment>
<keyword evidence="1" id="KW-0175">Coiled coil</keyword>
<evidence type="ECO:0000256" key="2">
    <source>
        <dbReference type="SAM" id="MobiDB-lite"/>
    </source>
</evidence>
<evidence type="ECO:0000256" key="1">
    <source>
        <dbReference type="SAM" id="Coils"/>
    </source>
</evidence>
<feature type="region of interest" description="Disordered" evidence="2">
    <location>
        <begin position="1"/>
        <end position="71"/>
    </location>
</feature>
<dbReference type="PANTHER" id="PTHR14024:SF49">
    <property type="entry name" value="LIPID STORAGE DROPLETS SURFACE-BINDING PROTEIN 1"/>
    <property type="match status" value="1"/>
</dbReference>
<dbReference type="SUPFAM" id="SSF47162">
    <property type="entry name" value="Apolipoprotein"/>
    <property type="match status" value="1"/>
</dbReference>
<dbReference type="EMBL" id="JAAAIN010000706">
    <property type="protein sequence ID" value="KAG0311530.1"/>
    <property type="molecule type" value="Genomic_DNA"/>
</dbReference>
<dbReference type="GO" id="GO:0005811">
    <property type="term" value="C:lipid droplet"/>
    <property type="evidence" value="ECO:0007669"/>
    <property type="project" value="TreeGrafter"/>
</dbReference>
<dbReference type="GO" id="GO:0019915">
    <property type="term" value="P:lipid storage"/>
    <property type="evidence" value="ECO:0007669"/>
    <property type="project" value="TreeGrafter"/>
</dbReference>
<feature type="coiled-coil region" evidence="1">
    <location>
        <begin position="347"/>
        <end position="378"/>
    </location>
</feature>
<dbReference type="OrthoDB" id="376826at2759"/>
<dbReference type="GO" id="GO:0010890">
    <property type="term" value="P:positive regulation of triglyceride storage"/>
    <property type="evidence" value="ECO:0007669"/>
    <property type="project" value="TreeGrafter"/>
</dbReference>
<name>A0A9P6R462_9FUNG</name>
<keyword evidence="4" id="KW-1185">Reference proteome</keyword>
<dbReference type="Proteomes" id="UP000823405">
    <property type="component" value="Unassembled WGS sequence"/>
</dbReference>
<proteinExistence type="predicted"/>
<dbReference type="AlphaFoldDB" id="A0A9P6R462"/>
<evidence type="ECO:0000313" key="3">
    <source>
        <dbReference type="EMBL" id="KAG0311530.1"/>
    </source>
</evidence>
<evidence type="ECO:0000313" key="4">
    <source>
        <dbReference type="Proteomes" id="UP000823405"/>
    </source>
</evidence>
<accession>A0A9P6R462</accession>
<organism evidence="3 4">
    <name type="scientific">Linnemannia gamsii</name>
    <dbReference type="NCBI Taxonomy" id="64522"/>
    <lineage>
        <taxon>Eukaryota</taxon>
        <taxon>Fungi</taxon>
        <taxon>Fungi incertae sedis</taxon>
        <taxon>Mucoromycota</taxon>
        <taxon>Mortierellomycotina</taxon>
        <taxon>Mortierellomycetes</taxon>
        <taxon>Mortierellales</taxon>
        <taxon>Mortierellaceae</taxon>
        <taxon>Linnemannia</taxon>
    </lineage>
</organism>
<dbReference type="PANTHER" id="PTHR14024">
    <property type="entry name" value="PERILIPIN"/>
    <property type="match status" value="1"/>
</dbReference>
<protein>
    <submittedName>
        <fullName evidence="3">Uncharacterized protein</fullName>
    </submittedName>
</protein>
<dbReference type="Gene3D" id="1.20.120.20">
    <property type="entry name" value="Apolipoprotein"/>
    <property type="match status" value="1"/>
</dbReference>